<feature type="compositionally biased region" description="Low complexity" evidence="1">
    <location>
        <begin position="197"/>
        <end position="211"/>
    </location>
</feature>
<accession>A0ABR4I952</accession>
<feature type="transmembrane region" description="Helical" evidence="2">
    <location>
        <begin position="167"/>
        <end position="189"/>
    </location>
</feature>
<keyword evidence="2" id="KW-0812">Transmembrane</keyword>
<proteinExistence type="predicted"/>
<feature type="compositionally biased region" description="Low complexity" evidence="1">
    <location>
        <begin position="138"/>
        <end position="155"/>
    </location>
</feature>
<dbReference type="Proteomes" id="UP001610335">
    <property type="component" value="Unassembled WGS sequence"/>
</dbReference>
<keyword evidence="2" id="KW-0472">Membrane</keyword>
<keyword evidence="4" id="KW-1185">Reference proteome</keyword>
<organism evidence="3 4">
    <name type="scientific">Aspergillus cavernicola</name>
    <dbReference type="NCBI Taxonomy" id="176166"/>
    <lineage>
        <taxon>Eukaryota</taxon>
        <taxon>Fungi</taxon>
        <taxon>Dikarya</taxon>
        <taxon>Ascomycota</taxon>
        <taxon>Pezizomycotina</taxon>
        <taxon>Eurotiomycetes</taxon>
        <taxon>Eurotiomycetidae</taxon>
        <taxon>Eurotiales</taxon>
        <taxon>Aspergillaceae</taxon>
        <taxon>Aspergillus</taxon>
        <taxon>Aspergillus subgen. Nidulantes</taxon>
    </lineage>
</organism>
<evidence type="ECO:0000256" key="1">
    <source>
        <dbReference type="SAM" id="MobiDB-lite"/>
    </source>
</evidence>
<dbReference type="EMBL" id="JBFXLS010000052">
    <property type="protein sequence ID" value="KAL2823497.1"/>
    <property type="molecule type" value="Genomic_DNA"/>
</dbReference>
<evidence type="ECO:0000256" key="2">
    <source>
        <dbReference type="SAM" id="Phobius"/>
    </source>
</evidence>
<evidence type="ECO:0000313" key="3">
    <source>
        <dbReference type="EMBL" id="KAL2823497.1"/>
    </source>
</evidence>
<protein>
    <recommendedName>
        <fullName evidence="5">Mid2 domain-containing protein</fullName>
    </recommendedName>
</protein>
<sequence>MADSTRRCYFPSGVLAETNVPCSGEDYTSCCDYRDICLSNGLCLSAGQQPYTLSRGSCTNQRWDQGCPEYCGDSNPEGGCSIVNLSYQNQVSRYCCGTAISNDSSVACRNGDDFTVPTGEVVAGYALLANVTSLEAASDSPGSSANSSGSTGSPAISGNSSSCHETAIGAGVGVPLGVIALASLAWALFERRRGKRAAQSSTASPSTTKPAVFDSGVFASDRKTKMSELDSNRPVAELNA</sequence>
<evidence type="ECO:0008006" key="5">
    <source>
        <dbReference type="Google" id="ProtNLM"/>
    </source>
</evidence>
<feature type="region of interest" description="Disordered" evidence="1">
    <location>
        <begin position="138"/>
        <end position="158"/>
    </location>
</feature>
<name>A0ABR4I952_9EURO</name>
<comment type="caution">
    <text evidence="3">The sequence shown here is derived from an EMBL/GenBank/DDBJ whole genome shotgun (WGS) entry which is preliminary data.</text>
</comment>
<feature type="region of interest" description="Disordered" evidence="1">
    <location>
        <begin position="196"/>
        <end position="217"/>
    </location>
</feature>
<gene>
    <name evidence="3" type="ORF">BDW59DRAFT_148689</name>
</gene>
<keyword evidence="2" id="KW-1133">Transmembrane helix</keyword>
<reference evidence="3 4" key="1">
    <citation type="submission" date="2024-07" db="EMBL/GenBank/DDBJ databases">
        <title>Section-level genome sequencing and comparative genomics of Aspergillus sections Usti and Cavernicolus.</title>
        <authorList>
            <consortium name="Lawrence Berkeley National Laboratory"/>
            <person name="Nybo J.L."/>
            <person name="Vesth T.C."/>
            <person name="Theobald S."/>
            <person name="Frisvad J.C."/>
            <person name="Larsen T.O."/>
            <person name="Kjaerboelling I."/>
            <person name="Rothschild-Mancinelli K."/>
            <person name="Lyhne E.K."/>
            <person name="Kogle M.E."/>
            <person name="Barry K."/>
            <person name="Clum A."/>
            <person name="Na H."/>
            <person name="Ledsgaard L."/>
            <person name="Lin J."/>
            <person name="Lipzen A."/>
            <person name="Kuo A."/>
            <person name="Riley R."/>
            <person name="Mondo S."/>
            <person name="LaButti K."/>
            <person name="Haridas S."/>
            <person name="Pangalinan J."/>
            <person name="Salamov A.A."/>
            <person name="Simmons B.A."/>
            <person name="Magnuson J.K."/>
            <person name="Chen J."/>
            <person name="Drula E."/>
            <person name="Henrissat B."/>
            <person name="Wiebenga A."/>
            <person name="Lubbers R.J."/>
            <person name="Gomes A.C."/>
            <person name="Makela M.R."/>
            <person name="Stajich J."/>
            <person name="Grigoriev I.V."/>
            <person name="Mortensen U.H."/>
            <person name="De vries R.P."/>
            <person name="Baker S.E."/>
            <person name="Andersen M.R."/>
        </authorList>
    </citation>
    <scope>NUCLEOTIDE SEQUENCE [LARGE SCALE GENOMIC DNA]</scope>
    <source>
        <strain evidence="3 4">CBS 600.67</strain>
    </source>
</reference>
<evidence type="ECO:0000313" key="4">
    <source>
        <dbReference type="Proteomes" id="UP001610335"/>
    </source>
</evidence>